<dbReference type="EMBL" id="VSRR010000020">
    <property type="protein sequence ID" value="MPC08177.1"/>
    <property type="molecule type" value="Genomic_DNA"/>
</dbReference>
<comment type="caution">
    <text evidence="2">The sequence shown here is derived from an EMBL/GenBank/DDBJ whole genome shotgun (WGS) entry which is preliminary data.</text>
</comment>
<dbReference type="OrthoDB" id="6370791at2759"/>
<gene>
    <name evidence="2" type="ORF">E2C01_000754</name>
</gene>
<evidence type="ECO:0000256" key="1">
    <source>
        <dbReference type="SAM" id="SignalP"/>
    </source>
</evidence>
<dbReference type="InterPro" id="IPR038606">
    <property type="entry name" value="To_sf"/>
</dbReference>
<keyword evidence="1" id="KW-0732">Signal</keyword>
<organism evidence="2 3">
    <name type="scientific">Portunus trituberculatus</name>
    <name type="common">Swimming crab</name>
    <name type="synonym">Neptunus trituberculatus</name>
    <dbReference type="NCBI Taxonomy" id="210409"/>
    <lineage>
        <taxon>Eukaryota</taxon>
        <taxon>Metazoa</taxon>
        <taxon>Ecdysozoa</taxon>
        <taxon>Arthropoda</taxon>
        <taxon>Crustacea</taxon>
        <taxon>Multicrustacea</taxon>
        <taxon>Malacostraca</taxon>
        <taxon>Eumalacostraca</taxon>
        <taxon>Eucarida</taxon>
        <taxon>Decapoda</taxon>
        <taxon>Pleocyemata</taxon>
        <taxon>Brachyura</taxon>
        <taxon>Eubrachyura</taxon>
        <taxon>Portunoidea</taxon>
        <taxon>Portunidae</taxon>
        <taxon>Portuninae</taxon>
        <taxon>Portunus</taxon>
    </lineage>
</organism>
<name>A0A5B7CFH4_PORTR</name>
<protein>
    <submittedName>
        <fullName evidence="2">Uncharacterized protein</fullName>
    </submittedName>
</protein>
<dbReference type="Pfam" id="PF06585">
    <property type="entry name" value="JHBP"/>
    <property type="match status" value="1"/>
</dbReference>
<dbReference type="AlphaFoldDB" id="A0A5B7CFH4"/>
<accession>A0A5B7CFH4</accession>
<feature type="chain" id="PRO_5022735958" evidence="1">
    <location>
        <begin position="22"/>
        <end position="222"/>
    </location>
</feature>
<dbReference type="Gene3D" id="3.15.10.30">
    <property type="entry name" value="Haemolymph juvenile hormone binding protein"/>
    <property type="match status" value="1"/>
</dbReference>
<evidence type="ECO:0000313" key="3">
    <source>
        <dbReference type="Proteomes" id="UP000324222"/>
    </source>
</evidence>
<dbReference type="Proteomes" id="UP000324222">
    <property type="component" value="Unassembled WGS sequence"/>
</dbReference>
<dbReference type="InterPro" id="IPR010562">
    <property type="entry name" value="Haemolymph_juvenile_hormone-bd"/>
</dbReference>
<proteinExistence type="predicted"/>
<dbReference type="PANTHER" id="PTHR11008:SF9">
    <property type="entry name" value="PROTEIN TAKEOUT-LIKE PROTEIN"/>
    <property type="match status" value="1"/>
</dbReference>
<dbReference type="PANTHER" id="PTHR11008">
    <property type="entry name" value="PROTEIN TAKEOUT-LIKE PROTEIN"/>
    <property type="match status" value="1"/>
</dbReference>
<evidence type="ECO:0000313" key="2">
    <source>
        <dbReference type="EMBL" id="MPC08177.1"/>
    </source>
</evidence>
<reference evidence="2 3" key="1">
    <citation type="submission" date="2019-05" db="EMBL/GenBank/DDBJ databases">
        <title>Another draft genome of Portunus trituberculatus and its Hox gene families provides insights of decapod evolution.</title>
        <authorList>
            <person name="Jeong J.-H."/>
            <person name="Song I."/>
            <person name="Kim S."/>
            <person name="Choi T."/>
            <person name="Kim D."/>
            <person name="Ryu S."/>
            <person name="Kim W."/>
        </authorList>
    </citation>
    <scope>NUCLEOTIDE SEQUENCE [LARGE SCALE GENOMIC DNA]</scope>
    <source>
        <tissue evidence="2">Muscle</tissue>
    </source>
</reference>
<feature type="signal peptide" evidence="1">
    <location>
        <begin position="1"/>
        <end position="21"/>
    </location>
</feature>
<keyword evidence="3" id="KW-1185">Reference proteome</keyword>
<sequence>MLRTLLAVAAVVMVAVHTTSAAPRDFNSVVNDMLHSILDKITEPVKPSGPIELRIKQNHVADVYLRMDDCEITGLKDFVAHDSTITLYGIGKANISISIKSPKVTLTTGHYFINGTMVDHVELYGNGPGLISVDEMDVKVEGSANVLGMEFTEATLDLEMWRWTVALEDLMPGTDLGTVFNEFFSMYGPEIFDIVENNINKNGKLVGIINNLIKQYLPGRIR</sequence>